<comment type="subcellular location">
    <subcellularLocation>
        <location evidence="1">Membrane</location>
        <topology evidence="1">Multi-pass membrane protein</topology>
    </subcellularLocation>
</comment>
<dbReference type="InterPro" id="IPR049326">
    <property type="entry name" value="Rhodopsin_dom_fungi"/>
</dbReference>
<gene>
    <name evidence="9" type="ORF">KVT40_008368</name>
</gene>
<dbReference type="PANTHER" id="PTHR33048:SF96">
    <property type="entry name" value="INTEGRAL MEMBRANE PROTEIN"/>
    <property type="match status" value="1"/>
</dbReference>
<evidence type="ECO:0000256" key="6">
    <source>
        <dbReference type="SAM" id="MobiDB-lite"/>
    </source>
</evidence>
<name>A0A8K0KUE2_9PEZI</name>
<feature type="transmembrane region" description="Helical" evidence="7">
    <location>
        <begin position="137"/>
        <end position="165"/>
    </location>
</feature>
<keyword evidence="2 7" id="KW-0812">Transmembrane</keyword>
<feature type="transmembrane region" description="Helical" evidence="7">
    <location>
        <begin position="20"/>
        <end position="42"/>
    </location>
</feature>
<evidence type="ECO:0000256" key="3">
    <source>
        <dbReference type="ARBA" id="ARBA00022989"/>
    </source>
</evidence>
<feature type="transmembrane region" description="Helical" evidence="7">
    <location>
        <begin position="191"/>
        <end position="213"/>
    </location>
</feature>
<feature type="region of interest" description="Disordered" evidence="6">
    <location>
        <begin position="294"/>
        <end position="359"/>
    </location>
</feature>
<feature type="transmembrane region" description="Helical" evidence="7">
    <location>
        <begin position="62"/>
        <end position="86"/>
    </location>
</feature>
<evidence type="ECO:0000256" key="7">
    <source>
        <dbReference type="SAM" id="Phobius"/>
    </source>
</evidence>
<feature type="transmembrane region" description="Helical" evidence="7">
    <location>
        <begin position="257"/>
        <end position="279"/>
    </location>
</feature>
<dbReference type="Proteomes" id="UP000809789">
    <property type="component" value="Unassembled WGS sequence"/>
</dbReference>
<evidence type="ECO:0000313" key="10">
    <source>
        <dbReference type="Proteomes" id="UP000809789"/>
    </source>
</evidence>
<evidence type="ECO:0000256" key="2">
    <source>
        <dbReference type="ARBA" id="ARBA00022692"/>
    </source>
</evidence>
<evidence type="ECO:0000256" key="4">
    <source>
        <dbReference type="ARBA" id="ARBA00023136"/>
    </source>
</evidence>
<feature type="domain" description="Rhodopsin" evidence="8">
    <location>
        <begin position="42"/>
        <end position="284"/>
    </location>
</feature>
<evidence type="ECO:0000256" key="1">
    <source>
        <dbReference type="ARBA" id="ARBA00004141"/>
    </source>
</evidence>
<protein>
    <recommendedName>
        <fullName evidence="8">Rhodopsin domain-containing protein</fullName>
    </recommendedName>
</protein>
<dbReference type="OrthoDB" id="4682787at2759"/>
<dbReference type="GO" id="GO:0016020">
    <property type="term" value="C:membrane"/>
    <property type="evidence" value="ECO:0007669"/>
    <property type="project" value="UniProtKB-SubCell"/>
</dbReference>
<comment type="similarity">
    <text evidence="5">Belongs to the SAT4 family.</text>
</comment>
<organism evidence="9 10">
    <name type="scientific">Elsinoe batatas</name>
    <dbReference type="NCBI Taxonomy" id="2601811"/>
    <lineage>
        <taxon>Eukaryota</taxon>
        <taxon>Fungi</taxon>
        <taxon>Dikarya</taxon>
        <taxon>Ascomycota</taxon>
        <taxon>Pezizomycotina</taxon>
        <taxon>Dothideomycetes</taxon>
        <taxon>Dothideomycetidae</taxon>
        <taxon>Myriangiales</taxon>
        <taxon>Elsinoaceae</taxon>
        <taxon>Elsinoe</taxon>
    </lineage>
</organism>
<evidence type="ECO:0000313" key="9">
    <source>
        <dbReference type="EMBL" id="KAG8623392.1"/>
    </source>
</evidence>
<reference evidence="9" key="1">
    <citation type="submission" date="2021-07" db="EMBL/GenBank/DDBJ databases">
        <title>Elsinoe batatas strain:CRI-CJ2 Genome sequencing and assembly.</title>
        <authorList>
            <person name="Huang L."/>
        </authorList>
    </citation>
    <scope>NUCLEOTIDE SEQUENCE</scope>
    <source>
        <strain evidence="9">CRI-CJ2</strain>
    </source>
</reference>
<feature type="compositionally biased region" description="Low complexity" evidence="6">
    <location>
        <begin position="294"/>
        <end position="319"/>
    </location>
</feature>
<dbReference type="AlphaFoldDB" id="A0A8K0KUE2"/>
<comment type="caution">
    <text evidence="9">The sequence shown here is derived from an EMBL/GenBank/DDBJ whole genome shotgun (WGS) entry which is preliminary data.</text>
</comment>
<evidence type="ECO:0000259" key="8">
    <source>
        <dbReference type="Pfam" id="PF20684"/>
    </source>
</evidence>
<evidence type="ECO:0000256" key="5">
    <source>
        <dbReference type="ARBA" id="ARBA00038359"/>
    </source>
</evidence>
<keyword evidence="3 7" id="KW-1133">Transmembrane helix</keyword>
<dbReference type="InterPro" id="IPR052337">
    <property type="entry name" value="SAT4-like"/>
</dbReference>
<dbReference type="Pfam" id="PF20684">
    <property type="entry name" value="Fung_rhodopsin"/>
    <property type="match status" value="1"/>
</dbReference>
<sequence>MSSPMALPASAKNVESGLLFYFTTTTTLTSILLALSTLTVLLRLHVRLNLTHTFSHDDTAMLLAWLAWLTTCILTYICIHSETLFVQTGALNMPITRLVQVIRFSNAAYSLTMILVKLSLAFYFLKLFTAPFRLQRLLIIASTALTTALGVAYLVFTVASCGIMVQSQKTTPFQTGSEWCPVQDTFVRFSIAWSIVNALTDALFAGLAVNVIWGAKMGASTKASAIVLILFGCVGGVASCVRVAVQLPLGDIRIAGVLLGLWSNVEAGVCITAASVIMLRPLFQSVTEKVRGSFGSKASGTGTGTAGSSAFAKGTGKSGRSVGYASRKSGHKGSDSASTTSSMKEVLEMEDLEEGPREKVEVVVTRTWTVDGREGEWERR</sequence>
<dbReference type="EMBL" id="JAESVG020000010">
    <property type="protein sequence ID" value="KAG8623392.1"/>
    <property type="molecule type" value="Genomic_DNA"/>
</dbReference>
<feature type="transmembrane region" description="Helical" evidence="7">
    <location>
        <begin position="225"/>
        <end position="245"/>
    </location>
</feature>
<keyword evidence="4 7" id="KW-0472">Membrane</keyword>
<dbReference type="PANTHER" id="PTHR33048">
    <property type="entry name" value="PTH11-LIKE INTEGRAL MEMBRANE PROTEIN (AFU_ORTHOLOGUE AFUA_5G11245)"/>
    <property type="match status" value="1"/>
</dbReference>
<proteinExistence type="inferred from homology"/>
<accession>A0A8K0KUE2</accession>
<keyword evidence="10" id="KW-1185">Reference proteome</keyword>
<feature type="transmembrane region" description="Helical" evidence="7">
    <location>
        <begin position="106"/>
        <end position="125"/>
    </location>
</feature>